<evidence type="ECO:0000256" key="1">
    <source>
        <dbReference type="ARBA" id="ARBA00002286"/>
    </source>
</evidence>
<dbReference type="Pfam" id="PF00665">
    <property type="entry name" value="rve"/>
    <property type="match status" value="1"/>
</dbReference>
<dbReference type="Pfam" id="PF13276">
    <property type="entry name" value="HTH_21"/>
    <property type="match status" value="1"/>
</dbReference>
<dbReference type="SUPFAM" id="SSF53098">
    <property type="entry name" value="Ribonuclease H-like"/>
    <property type="match status" value="1"/>
</dbReference>
<organism evidence="3 4">
    <name type="scientific">Kouleothrix aurantiaca</name>
    <dbReference type="NCBI Taxonomy" id="186479"/>
    <lineage>
        <taxon>Bacteria</taxon>
        <taxon>Bacillati</taxon>
        <taxon>Chloroflexota</taxon>
        <taxon>Chloroflexia</taxon>
        <taxon>Chloroflexales</taxon>
        <taxon>Roseiflexineae</taxon>
        <taxon>Roseiflexaceae</taxon>
        <taxon>Kouleothrix</taxon>
    </lineage>
</organism>
<evidence type="ECO:0000259" key="2">
    <source>
        <dbReference type="PROSITE" id="PS50994"/>
    </source>
</evidence>
<evidence type="ECO:0000313" key="4">
    <source>
        <dbReference type="Proteomes" id="UP000050509"/>
    </source>
</evidence>
<dbReference type="Gene3D" id="3.30.420.10">
    <property type="entry name" value="Ribonuclease H-like superfamily/Ribonuclease H"/>
    <property type="match status" value="1"/>
</dbReference>
<name>A0A0P9DXR3_9CHLR</name>
<dbReference type="InterPro" id="IPR025948">
    <property type="entry name" value="HTH-like_dom"/>
</dbReference>
<comment type="function">
    <text evidence="1">Involved in the transposition of the insertion sequence.</text>
</comment>
<dbReference type="GO" id="GO:0015074">
    <property type="term" value="P:DNA integration"/>
    <property type="evidence" value="ECO:0007669"/>
    <property type="project" value="InterPro"/>
</dbReference>
<dbReference type="PANTHER" id="PTHR46889:SF4">
    <property type="entry name" value="TRANSPOSASE INSO FOR INSERTION SEQUENCE ELEMENT IS911B-RELATED"/>
    <property type="match status" value="1"/>
</dbReference>
<keyword evidence="4" id="KW-1185">Reference proteome</keyword>
<dbReference type="AlphaFoldDB" id="A0A0P9DXR3"/>
<dbReference type="InterPro" id="IPR050900">
    <property type="entry name" value="Transposase_IS3/IS150/IS904"/>
</dbReference>
<accession>A0A0P9DXR3</accession>
<dbReference type="Pfam" id="PF13333">
    <property type="entry name" value="rve_2"/>
    <property type="match status" value="1"/>
</dbReference>
<reference evidence="3 4" key="1">
    <citation type="submission" date="2015-09" db="EMBL/GenBank/DDBJ databases">
        <title>Draft genome sequence of Kouleothrix aurantiaca JCM 19913.</title>
        <authorList>
            <person name="Hemp J."/>
        </authorList>
    </citation>
    <scope>NUCLEOTIDE SEQUENCE [LARGE SCALE GENOMIC DNA]</scope>
    <source>
        <strain evidence="3 4">COM-B</strain>
    </source>
</reference>
<dbReference type="GO" id="GO:0003676">
    <property type="term" value="F:nucleic acid binding"/>
    <property type="evidence" value="ECO:0007669"/>
    <property type="project" value="InterPro"/>
</dbReference>
<dbReference type="InterPro" id="IPR001584">
    <property type="entry name" value="Integrase_cat-core"/>
</dbReference>
<dbReference type="EMBL" id="LJCR01000020">
    <property type="protein sequence ID" value="KPV54722.1"/>
    <property type="molecule type" value="Genomic_DNA"/>
</dbReference>
<proteinExistence type="predicted"/>
<dbReference type="InterPro" id="IPR012337">
    <property type="entry name" value="RNaseH-like_sf"/>
</dbReference>
<dbReference type="NCBIfam" id="NF033516">
    <property type="entry name" value="transpos_IS3"/>
    <property type="match status" value="1"/>
</dbReference>
<dbReference type="Proteomes" id="UP000050509">
    <property type="component" value="Unassembled WGS sequence"/>
</dbReference>
<evidence type="ECO:0000313" key="3">
    <source>
        <dbReference type="EMBL" id="KPV54722.1"/>
    </source>
</evidence>
<gene>
    <name evidence="3" type="ORF">SE17_01965</name>
</gene>
<dbReference type="PATRIC" id="fig|186479.3.peg.3678"/>
<protein>
    <recommendedName>
        <fullName evidence="2">Integrase catalytic domain-containing protein</fullName>
    </recommendedName>
</protein>
<dbReference type="InterPro" id="IPR036397">
    <property type="entry name" value="RNaseH_sf"/>
</dbReference>
<dbReference type="PROSITE" id="PS50994">
    <property type="entry name" value="INTEGRASE"/>
    <property type="match status" value="1"/>
</dbReference>
<dbReference type="InterPro" id="IPR048020">
    <property type="entry name" value="Transpos_IS3"/>
</dbReference>
<feature type="domain" description="Integrase catalytic" evidence="2">
    <location>
        <begin position="125"/>
        <end position="287"/>
    </location>
</feature>
<dbReference type="PANTHER" id="PTHR46889">
    <property type="entry name" value="TRANSPOSASE INSF FOR INSERTION SEQUENCE IS3B-RELATED"/>
    <property type="match status" value="1"/>
</dbReference>
<comment type="caution">
    <text evidence="3">The sequence shown here is derived from an EMBL/GenBank/DDBJ whole genome shotgun (WGS) entry which is preliminary data.</text>
</comment>
<sequence length="292" mass="33496">MNQKYQFIAAHAKEYPVTVVCRVLGLARSGYYAWKRRAPSAHARRDHQLLDQIQTSFTASRRTYGSPRVHADLRAQNVRCGRKRVARLMREAKLVARTRRCRTPRTTDSRHGLGVAPNVLDRQFAVERPNQAWVSDITYLPTREGWLYLAVVLDLYARRVVGWSMQPTLERKLVLSALADAIGRRQPPRGMLQHSDRGSQYASGEYQALLARHGIVASMSRTGNCWDNAAMESFFATLKAELPQIEFANHAEARSAVFDYIERFYNRQRRHSTLDYQTPLAYELEFASSHAE</sequence>